<dbReference type="EMBL" id="JACASF010000012">
    <property type="protein sequence ID" value="KAF6444273.1"/>
    <property type="molecule type" value="Genomic_DNA"/>
</dbReference>
<reference evidence="1 2" key="1">
    <citation type="journal article" date="2020" name="Nature">
        <title>Six reference-quality genomes reveal evolution of bat adaptations.</title>
        <authorList>
            <person name="Jebb D."/>
            <person name="Huang Z."/>
            <person name="Pippel M."/>
            <person name="Hughes G.M."/>
            <person name="Lavrichenko K."/>
            <person name="Devanna P."/>
            <person name="Winkler S."/>
            <person name="Jermiin L.S."/>
            <person name="Skirmuntt E.C."/>
            <person name="Katzourakis A."/>
            <person name="Burkitt-Gray L."/>
            <person name="Ray D.A."/>
            <person name="Sullivan K.A.M."/>
            <person name="Roscito J.G."/>
            <person name="Kirilenko B.M."/>
            <person name="Davalos L.M."/>
            <person name="Corthals A.P."/>
            <person name="Power M.L."/>
            <person name="Jones G."/>
            <person name="Ransome R.D."/>
            <person name="Dechmann D.K.N."/>
            <person name="Locatelli A.G."/>
            <person name="Puechmaille S.J."/>
            <person name="Fedrigo O."/>
            <person name="Jarvis E.D."/>
            <person name="Hiller M."/>
            <person name="Vernes S.C."/>
            <person name="Myers E.W."/>
            <person name="Teeling E.C."/>
        </authorList>
    </citation>
    <scope>NUCLEOTIDE SEQUENCE [LARGE SCALE GENOMIC DNA]</scope>
    <source>
        <strain evidence="1">MMolMol1</strain>
        <tissue evidence="1">Muscle</tissue>
    </source>
</reference>
<dbReference type="AlphaFoldDB" id="A0A7J8F9A1"/>
<dbReference type="InParanoid" id="A0A7J8F9A1"/>
<accession>A0A7J8F9A1</accession>
<protein>
    <submittedName>
        <fullName evidence="1">Uncharacterized protein</fullName>
    </submittedName>
</protein>
<dbReference type="Proteomes" id="UP000550707">
    <property type="component" value="Unassembled WGS sequence"/>
</dbReference>
<proteinExistence type="predicted"/>
<sequence length="152" mass="16137">MSLCVSLKRIPNECCVDTTRPQSRDGRREVAVGPSCLVLCWGQSPYVSVCASSWWSLLSFCLVLCSTFASPSTAAFSEECSIHCSWPRGPSGNLTPPTPLRQLSPLNASAACSMVLQCPARAGKQRSWGAEGAEVASSLGLEPSPASNSRRS</sequence>
<comment type="caution">
    <text evidence="1">The sequence shown here is derived from an EMBL/GenBank/DDBJ whole genome shotgun (WGS) entry which is preliminary data.</text>
</comment>
<keyword evidence="2" id="KW-1185">Reference proteome</keyword>
<evidence type="ECO:0000313" key="1">
    <source>
        <dbReference type="EMBL" id="KAF6444273.1"/>
    </source>
</evidence>
<gene>
    <name evidence="1" type="ORF">HJG59_008573</name>
</gene>
<organism evidence="1 2">
    <name type="scientific">Molossus molossus</name>
    <name type="common">Pallas' mastiff bat</name>
    <name type="synonym">Vespertilio molossus</name>
    <dbReference type="NCBI Taxonomy" id="27622"/>
    <lineage>
        <taxon>Eukaryota</taxon>
        <taxon>Metazoa</taxon>
        <taxon>Chordata</taxon>
        <taxon>Craniata</taxon>
        <taxon>Vertebrata</taxon>
        <taxon>Euteleostomi</taxon>
        <taxon>Mammalia</taxon>
        <taxon>Eutheria</taxon>
        <taxon>Laurasiatheria</taxon>
        <taxon>Chiroptera</taxon>
        <taxon>Yangochiroptera</taxon>
        <taxon>Molossidae</taxon>
        <taxon>Molossus</taxon>
    </lineage>
</organism>
<evidence type="ECO:0000313" key="2">
    <source>
        <dbReference type="Proteomes" id="UP000550707"/>
    </source>
</evidence>
<name>A0A7J8F9A1_MOLMO</name>